<reference evidence="3" key="1">
    <citation type="submission" date="2015-06" db="EMBL/GenBank/DDBJ databases">
        <authorList>
            <person name="Bertelli C."/>
        </authorList>
    </citation>
    <scope>NUCLEOTIDE SEQUENCE [LARGE SCALE GENOMIC DNA]</scope>
    <source>
        <strain evidence="3">CRIB-30</strain>
    </source>
</reference>
<evidence type="ECO:0000259" key="1">
    <source>
        <dbReference type="SMART" id="SM00829"/>
    </source>
</evidence>
<proteinExistence type="predicted"/>
<dbReference type="SUPFAM" id="SSF50129">
    <property type="entry name" value="GroES-like"/>
    <property type="match status" value="1"/>
</dbReference>
<dbReference type="InterPro" id="IPR052733">
    <property type="entry name" value="Chloroplast_QOR"/>
</dbReference>
<accession>A0A0H5DRT0</accession>
<dbReference type="CDD" id="cd05289">
    <property type="entry name" value="MDR_like_2"/>
    <property type="match status" value="1"/>
</dbReference>
<dbReference type="Pfam" id="PF08240">
    <property type="entry name" value="ADH_N"/>
    <property type="match status" value="1"/>
</dbReference>
<dbReference type="PANTHER" id="PTHR44013">
    <property type="entry name" value="ZINC-TYPE ALCOHOL DEHYDROGENASE-LIKE PROTEIN C16A3.02C"/>
    <property type="match status" value="1"/>
</dbReference>
<sequence>MKAVVVEHFGGLEEVKMADVPKPSPAKGEVLIRIRDAGVNPVDWKIGEGALKDKMPHEFPLILGWDAAGEIAEVGEGVKGFKVGDAVFAYCRKQVVRHGTFAEYIALDAKYAAIKPKSLNFAEAAAIPLVALTAWQSLFGFARLKEGDTCFISAGAGGVGSFAIQFAKWKKATVYTTASSNHHGYVKSLGADHVIDYNKEDFAEAIMKHEPQGLDVVYDCVGGSTLRASFPLVKKGGSLVSIVNFNVEELGKSYPIRTGFVFVAPNGEQLATIAGLIDQGAIKPAHTEELKLEEAVLALKKVKAGHTQGKIVLKVS</sequence>
<dbReference type="InterPro" id="IPR011032">
    <property type="entry name" value="GroES-like_sf"/>
</dbReference>
<dbReference type="InterPro" id="IPR013154">
    <property type="entry name" value="ADH-like_N"/>
</dbReference>
<dbReference type="Proteomes" id="UP000220251">
    <property type="component" value="Unassembled WGS sequence"/>
</dbReference>
<dbReference type="Gene3D" id="3.40.50.720">
    <property type="entry name" value="NAD(P)-binding Rossmann-like Domain"/>
    <property type="match status" value="1"/>
</dbReference>
<keyword evidence="3" id="KW-1185">Reference proteome</keyword>
<gene>
    <name evidence="2" type="ORF">ELAC_2100</name>
</gene>
<dbReference type="GO" id="GO:0016491">
    <property type="term" value="F:oxidoreductase activity"/>
    <property type="evidence" value="ECO:0007669"/>
    <property type="project" value="InterPro"/>
</dbReference>
<dbReference type="SUPFAM" id="SSF51735">
    <property type="entry name" value="NAD(P)-binding Rossmann-fold domains"/>
    <property type="match status" value="1"/>
</dbReference>
<evidence type="ECO:0000313" key="3">
    <source>
        <dbReference type="Proteomes" id="UP000220251"/>
    </source>
</evidence>
<dbReference type="InterPro" id="IPR036291">
    <property type="entry name" value="NAD(P)-bd_dom_sf"/>
</dbReference>
<dbReference type="AlphaFoldDB" id="A0A0H5DRT0"/>
<dbReference type="Gene3D" id="3.90.180.10">
    <property type="entry name" value="Medium-chain alcohol dehydrogenases, catalytic domain"/>
    <property type="match status" value="1"/>
</dbReference>
<dbReference type="InterPro" id="IPR020843">
    <property type="entry name" value="ER"/>
</dbReference>
<feature type="domain" description="Enoyl reductase (ER)" evidence="1">
    <location>
        <begin position="10"/>
        <end position="313"/>
    </location>
</feature>
<organism evidence="2 3">
    <name type="scientific">Estrella lausannensis</name>
    <dbReference type="NCBI Taxonomy" id="483423"/>
    <lineage>
        <taxon>Bacteria</taxon>
        <taxon>Pseudomonadati</taxon>
        <taxon>Chlamydiota</taxon>
        <taxon>Chlamydiia</taxon>
        <taxon>Parachlamydiales</taxon>
        <taxon>Candidatus Criblamydiaceae</taxon>
        <taxon>Estrella</taxon>
    </lineage>
</organism>
<dbReference type="Pfam" id="PF13602">
    <property type="entry name" value="ADH_zinc_N_2"/>
    <property type="match status" value="1"/>
</dbReference>
<name>A0A0H5DRT0_9BACT</name>
<evidence type="ECO:0000313" key="2">
    <source>
        <dbReference type="EMBL" id="CRX39421.1"/>
    </source>
</evidence>
<dbReference type="OrthoDB" id="9792162at2"/>
<protein>
    <submittedName>
        <fullName evidence="2">Zn-dependent oxidoreductase</fullName>
    </submittedName>
</protein>
<dbReference type="PANTHER" id="PTHR44013:SF1">
    <property type="entry name" value="ZINC-TYPE ALCOHOL DEHYDROGENASE-LIKE PROTEIN C16A3.02C"/>
    <property type="match status" value="1"/>
</dbReference>
<dbReference type="SMART" id="SM00829">
    <property type="entry name" value="PKS_ER"/>
    <property type="match status" value="1"/>
</dbReference>
<dbReference type="EMBL" id="CWGJ01000028">
    <property type="protein sequence ID" value="CRX39421.1"/>
    <property type="molecule type" value="Genomic_DNA"/>
</dbReference>